<proteinExistence type="predicted"/>
<dbReference type="EMBL" id="FMZH01000018">
    <property type="protein sequence ID" value="SDE34971.1"/>
    <property type="molecule type" value="Genomic_DNA"/>
</dbReference>
<dbReference type="AlphaFoldDB" id="A0A1G7C6M1"/>
<protein>
    <recommendedName>
        <fullName evidence="4">Permuted papain-like amidase enzyme, YaeF/YiiX, C92 family</fullName>
    </recommendedName>
</protein>
<evidence type="ECO:0000313" key="2">
    <source>
        <dbReference type="EMBL" id="SDE34971.1"/>
    </source>
</evidence>
<accession>A0A1G7C6M1</accession>
<dbReference type="Proteomes" id="UP000199455">
    <property type="component" value="Unassembled WGS sequence"/>
</dbReference>
<evidence type="ECO:0000256" key="1">
    <source>
        <dbReference type="SAM" id="MobiDB-lite"/>
    </source>
</evidence>
<feature type="region of interest" description="Disordered" evidence="1">
    <location>
        <begin position="162"/>
        <end position="182"/>
    </location>
</feature>
<reference evidence="3" key="1">
    <citation type="submission" date="2016-10" db="EMBL/GenBank/DDBJ databases">
        <authorList>
            <person name="Varghese N."/>
            <person name="Submissions S."/>
        </authorList>
    </citation>
    <scope>NUCLEOTIDE SEQUENCE [LARGE SCALE GENOMIC DNA]</scope>
    <source>
        <strain evidence="3">DSM 18609</strain>
    </source>
</reference>
<sequence length="182" mass="19437">MTIYVDQPVANLNSQWVIVPPTYQTTTPTPQRGILIKTQNTDLDVGHTFIGFEKNNSDGSNVRQVLGFYPDPDASSTASKGKIKDNSGHAFDVSYTISVTALQFNQALQAMTSDFNSANYNLTSYNCTDAALGWMNAAGANLANAPRGLFNNTPGDLGQALRNKSNANKNGGYGMSSKGACN</sequence>
<keyword evidence="3" id="KW-1185">Reference proteome</keyword>
<evidence type="ECO:0008006" key="4">
    <source>
        <dbReference type="Google" id="ProtNLM"/>
    </source>
</evidence>
<organism evidence="2 3">
    <name type="scientific">Pedobacter soli</name>
    <dbReference type="NCBI Taxonomy" id="390242"/>
    <lineage>
        <taxon>Bacteria</taxon>
        <taxon>Pseudomonadati</taxon>
        <taxon>Bacteroidota</taxon>
        <taxon>Sphingobacteriia</taxon>
        <taxon>Sphingobacteriales</taxon>
        <taxon>Sphingobacteriaceae</taxon>
        <taxon>Pedobacter</taxon>
    </lineage>
</organism>
<evidence type="ECO:0000313" key="3">
    <source>
        <dbReference type="Proteomes" id="UP000199455"/>
    </source>
</evidence>
<name>A0A1G7C6M1_9SPHI</name>
<gene>
    <name evidence="2" type="ORF">SAMN04488024_11812</name>
</gene>